<keyword evidence="2" id="KW-1185">Reference proteome</keyword>
<protein>
    <submittedName>
        <fullName evidence="1">Uncharacterized protein</fullName>
    </submittedName>
</protein>
<accession>A0AAD7HW23</accession>
<gene>
    <name evidence="1" type="ORF">DFH07DRAFT_756850</name>
</gene>
<dbReference type="EMBL" id="JARJLG010000198">
    <property type="protein sequence ID" value="KAJ7729410.1"/>
    <property type="molecule type" value="Genomic_DNA"/>
</dbReference>
<reference evidence="1" key="1">
    <citation type="submission" date="2023-03" db="EMBL/GenBank/DDBJ databases">
        <title>Massive genome expansion in bonnet fungi (Mycena s.s.) driven by repeated elements and novel gene families across ecological guilds.</title>
        <authorList>
            <consortium name="Lawrence Berkeley National Laboratory"/>
            <person name="Harder C.B."/>
            <person name="Miyauchi S."/>
            <person name="Viragh M."/>
            <person name="Kuo A."/>
            <person name="Thoen E."/>
            <person name="Andreopoulos B."/>
            <person name="Lu D."/>
            <person name="Skrede I."/>
            <person name="Drula E."/>
            <person name="Henrissat B."/>
            <person name="Morin E."/>
            <person name="Kohler A."/>
            <person name="Barry K."/>
            <person name="LaButti K."/>
            <person name="Morin E."/>
            <person name="Salamov A."/>
            <person name="Lipzen A."/>
            <person name="Mereny Z."/>
            <person name="Hegedus B."/>
            <person name="Baldrian P."/>
            <person name="Stursova M."/>
            <person name="Weitz H."/>
            <person name="Taylor A."/>
            <person name="Grigoriev I.V."/>
            <person name="Nagy L.G."/>
            <person name="Martin F."/>
            <person name="Kauserud H."/>
        </authorList>
    </citation>
    <scope>NUCLEOTIDE SEQUENCE</scope>
    <source>
        <strain evidence="1">CBHHK188m</strain>
    </source>
</reference>
<name>A0AAD7HW23_9AGAR</name>
<evidence type="ECO:0000313" key="1">
    <source>
        <dbReference type="EMBL" id="KAJ7729410.1"/>
    </source>
</evidence>
<proteinExistence type="predicted"/>
<feature type="non-terminal residue" evidence="1">
    <location>
        <position position="1"/>
    </location>
</feature>
<dbReference type="Proteomes" id="UP001215280">
    <property type="component" value="Unassembled WGS sequence"/>
</dbReference>
<organism evidence="1 2">
    <name type="scientific">Mycena maculata</name>
    <dbReference type="NCBI Taxonomy" id="230809"/>
    <lineage>
        <taxon>Eukaryota</taxon>
        <taxon>Fungi</taxon>
        <taxon>Dikarya</taxon>
        <taxon>Basidiomycota</taxon>
        <taxon>Agaricomycotina</taxon>
        <taxon>Agaricomycetes</taxon>
        <taxon>Agaricomycetidae</taxon>
        <taxon>Agaricales</taxon>
        <taxon>Marasmiineae</taxon>
        <taxon>Mycenaceae</taxon>
        <taxon>Mycena</taxon>
    </lineage>
</organism>
<sequence length="102" mass="11093">RNVHPSPPTSVSGAEPKCAGACYRWDIGSLCTTYPFCIHEPTSRKSPGYTLLSTDFVQSVIHVRSVDCLGSVTAIRGCCDSCDTLDSSIKTMEKWSQQSFGK</sequence>
<comment type="caution">
    <text evidence="1">The sequence shown here is derived from an EMBL/GenBank/DDBJ whole genome shotgun (WGS) entry which is preliminary data.</text>
</comment>
<evidence type="ECO:0000313" key="2">
    <source>
        <dbReference type="Proteomes" id="UP001215280"/>
    </source>
</evidence>
<dbReference type="AlphaFoldDB" id="A0AAD7HW23"/>